<dbReference type="InterPro" id="IPR035979">
    <property type="entry name" value="RBD_domain_sf"/>
</dbReference>
<evidence type="ECO:0000313" key="4">
    <source>
        <dbReference type="EMBL" id="KRH75083.1"/>
    </source>
</evidence>
<dbReference type="SUPFAM" id="SSF54928">
    <property type="entry name" value="RNA-binding domain, RBD"/>
    <property type="match status" value="1"/>
</dbReference>
<accession>K7K256</accession>
<evidence type="ECO:0000256" key="2">
    <source>
        <dbReference type="SAM" id="MobiDB-lite"/>
    </source>
</evidence>
<evidence type="ECO:0000313" key="5">
    <source>
        <dbReference type="EnsemblPlants" id="KRH75083"/>
    </source>
</evidence>
<dbReference type="PROSITE" id="PS50102">
    <property type="entry name" value="RRM"/>
    <property type="match status" value="1"/>
</dbReference>
<dbReference type="EnsemblPlants" id="KRH75083">
    <property type="protein sequence ID" value="KRH75083"/>
    <property type="gene ID" value="GLYMA_01G061600"/>
</dbReference>
<dbReference type="HOGENOM" id="CLU_026345_0_0_1"/>
<dbReference type="EMBL" id="CM000834">
    <property type="protein sequence ID" value="KRH75083.1"/>
    <property type="molecule type" value="Genomic_DNA"/>
</dbReference>
<protein>
    <recommendedName>
        <fullName evidence="3">RRM domain-containing protein</fullName>
    </recommendedName>
</protein>
<dbReference type="GO" id="GO:0016607">
    <property type="term" value="C:nuclear speck"/>
    <property type="evidence" value="ECO:0000318"/>
    <property type="project" value="GO_Central"/>
</dbReference>
<dbReference type="InParanoid" id="K7K256"/>
<feature type="domain" description="RRM" evidence="3">
    <location>
        <begin position="61"/>
        <end position="137"/>
    </location>
</feature>
<reference evidence="5" key="2">
    <citation type="submission" date="2018-02" db="UniProtKB">
        <authorList>
            <consortium name="EnsemblPlants"/>
        </authorList>
    </citation>
    <scope>IDENTIFICATION</scope>
    <source>
        <strain evidence="5">Williams 82</strain>
    </source>
</reference>
<feature type="region of interest" description="Disordered" evidence="2">
    <location>
        <begin position="369"/>
        <end position="523"/>
    </location>
</feature>
<dbReference type="InterPro" id="IPR000504">
    <property type="entry name" value="RRM_dom"/>
</dbReference>
<dbReference type="GO" id="GO:0003729">
    <property type="term" value="F:mRNA binding"/>
    <property type="evidence" value="ECO:0000318"/>
    <property type="project" value="GO_Central"/>
</dbReference>
<dbReference type="InterPro" id="IPR012677">
    <property type="entry name" value="Nucleotide-bd_a/b_plait_sf"/>
</dbReference>
<feature type="region of interest" description="Disordered" evidence="2">
    <location>
        <begin position="1"/>
        <end position="27"/>
    </location>
</feature>
<keyword evidence="6" id="KW-1185">Reference proteome</keyword>
<dbReference type="PANTHER" id="PTHR34427">
    <property type="entry name" value="DUF4283 DOMAIN PROTEIN"/>
    <property type="match status" value="1"/>
</dbReference>
<reference evidence="4" key="3">
    <citation type="submission" date="2018-07" db="EMBL/GenBank/DDBJ databases">
        <title>WGS assembly of Glycine max.</title>
        <authorList>
            <person name="Schmutz J."/>
            <person name="Cannon S."/>
            <person name="Schlueter J."/>
            <person name="Ma J."/>
            <person name="Mitros T."/>
            <person name="Nelson W."/>
            <person name="Hyten D."/>
            <person name="Song Q."/>
            <person name="Thelen J."/>
            <person name="Cheng J."/>
            <person name="Xu D."/>
            <person name="Hellsten U."/>
            <person name="May G."/>
            <person name="Yu Y."/>
            <person name="Sakurai T."/>
            <person name="Umezawa T."/>
            <person name="Bhattacharyya M."/>
            <person name="Sandhu D."/>
            <person name="Valliyodan B."/>
            <person name="Lindquist E."/>
            <person name="Peto M."/>
            <person name="Grant D."/>
            <person name="Shu S."/>
            <person name="Goodstein D."/>
            <person name="Barry K."/>
            <person name="Futrell-Griggs M."/>
            <person name="Abernathy B."/>
            <person name="Du J."/>
            <person name="Tian Z."/>
            <person name="Zhu L."/>
            <person name="Gill N."/>
            <person name="Joshi T."/>
            <person name="Libault M."/>
            <person name="Sethuraman A."/>
            <person name="Zhang X."/>
            <person name="Shinozaki K."/>
            <person name="Nguyen H."/>
            <person name="Wing R."/>
            <person name="Cregan P."/>
            <person name="Specht J."/>
            <person name="Grimwood J."/>
            <person name="Rokhsar D."/>
            <person name="Stacey G."/>
            <person name="Shoemaker R."/>
            <person name="Jackson S."/>
        </authorList>
    </citation>
    <scope>NUCLEOTIDE SEQUENCE</scope>
    <source>
        <tissue evidence="4">Callus</tissue>
    </source>
</reference>
<dbReference type="AlphaFoldDB" id="K7K256"/>
<dbReference type="Gene3D" id="3.30.70.330">
    <property type="match status" value="1"/>
</dbReference>
<dbReference type="GO" id="GO:0000381">
    <property type="term" value="P:regulation of alternative mRNA splicing, via spliceosome"/>
    <property type="evidence" value="ECO:0000318"/>
    <property type="project" value="GO_Central"/>
</dbReference>
<dbReference type="PANTHER" id="PTHR34427:SF5">
    <property type="entry name" value="DUF4283 DOMAIN-CONTAINING PROTEIN"/>
    <property type="match status" value="1"/>
</dbReference>
<evidence type="ECO:0000259" key="3">
    <source>
        <dbReference type="PROSITE" id="PS50102"/>
    </source>
</evidence>
<organism evidence="5">
    <name type="scientific">Glycine max</name>
    <name type="common">Soybean</name>
    <name type="synonym">Glycine hispida</name>
    <dbReference type="NCBI Taxonomy" id="3847"/>
    <lineage>
        <taxon>Eukaryota</taxon>
        <taxon>Viridiplantae</taxon>
        <taxon>Streptophyta</taxon>
        <taxon>Embryophyta</taxon>
        <taxon>Tracheophyta</taxon>
        <taxon>Spermatophyta</taxon>
        <taxon>Magnoliopsida</taxon>
        <taxon>eudicotyledons</taxon>
        <taxon>Gunneridae</taxon>
        <taxon>Pentapetalae</taxon>
        <taxon>rosids</taxon>
        <taxon>fabids</taxon>
        <taxon>Fabales</taxon>
        <taxon>Fabaceae</taxon>
        <taxon>Papilionoideae</taxon>
        <taxon>50 kb inversion clade</taxon>
        <taxon>NPAAA clade</taxon>
        <taxon>indigoferoid/millettioid clade</taxon>
        <taxon>Phaseoleae</taxon>
        <taxon>Glycine</taxon>
        <taxon>Glycine subgen. Soja</taxon>
    </lineage>
</organism>
<name>K7K256_SOYBN</name>
<evidence type="ECO:0000256" key="1">
    <source>
        <dbReference type="PROSITE-ProRule" id="PRU00176"/>
    </source>
</evidence>
<reference evidence="4 5" key="1">
    <citation type="journal article" date="2010" name="Nature">
        <title>Genome sequence of the palaeopolyploid soybean.</title>
        <authorList>
            <person name="Schmutz J."/>
            <person name="Cannon S.B."/>
            <person name="Schlueter J."/>
            <person name="Ma J."/>
            <person name="Mitros T."/>
            <person name="Nelson W."/>
            <person name="Hyten D.L."/>
            <person name="Song Q."/>
            <person name="Thelen J.J."/>
            <person name="Cheng J."/>
            <person name="Xu D."/>
            <person name="Hellsten U."/>
            <person name="May G.D."/>
            <person name="Yu Y."/>
            <person name="Sakurai T."/>
            <person name="Umezawa T."/>
            <person name="Bhattacharyya M.K."/>
            <person name="Sandhu D."/>
            <person name="Valliyodan B."/>
            <person name="Lindquist E."/>
            <person name="Peto M."/>
            <person name="Grant D."/>
            <person name="Shu S."/>
            <person name="Goodstein D."/>
            <person name="Barry K."/>
            <person name="Futrell-Griggs M."/>
            <person name="Abernathy B."/>
            <person name="Du J."/>
            <person name="Tian Z."/>
            <person name="Zhu L."/>
            <person name="Gill N."/>
            <person name="Joshi T."/>
            <person name="Libault M."/>
            <person name="Sethuraman A."/>
            <person name="Zhang X.-C."/>
            <person name="Shinozaki K."/>
            <person name="Nguyen H.T."/>
            <person name="Wing R.A."/>
            <person name="Cregan P."/>
            <person name="Specht J."/>
            <person name="Grimwood J."/>
            <person name="Rokhsar D."/>
            <person name="Stacey G."/>
            <person name="Shoemaker R.C."/>
            <person name="Jackson S.A."/>
        </authorList>
    </citation>
    <scope>NUCLEOTIDE SEQUENCE [LARGE SCALE GENOMIC DNA]</scope>
    <source>
        <strain evidence="5">cv. Williams 82</strain>
        <tissue evidence="4">Callus</tissue>
    </source>
</reference>
<dbReference type="FunFam" id="3.30.70.330:FF:001834">
    <property type="match status" value="1"/>
</dbReference>
<feature type="compositionally biased region" description="Acidic residues" evidence="2">
    <location>
        <begin position="385"/>
        <end position="394"/>
    </location>
</feature>
<dbReference type="PaxDb" id="3847-GLYMA01G07661.1"/>
<sequence length="523" mass="59874">MREREGERENESEWTTVVRRKGKQREGERLRVDPKTNYNNHKLGQFQRYHHHNWRDKDDITTFYFTSFHEHITEEDLWAQFKKWGDMREIFINKHRNKGGRRFGFARFKGVLDKYRLEKQLDNILDGLKMYVNVPKYGRGKGRVKEGTSKPGILKEGHSREVEVVRHRAGQYRNPQKSYAKVVSTIQTDAGKMKHPKLPQQRYVESHSSIHLQVAVGEKKWFTDAWVGRLKKLRALERIEDDIPWELAVNVVPKYLGDDLVLLLGLADDKAEHIIAEETQNGTSPFHSLERWNPTLRPGHRLDLGNIHKIAAAIGKLVEVDDDVEEMRRMDRARILIRTPWKPFFHHAVSVTIGEELHQVVIVEEGASNDGWHFSSGRRPSYSSEELDSDDIDGESVISPHSSWYDLRRQPNNPYDDPEAVVDNDGGPHIGTGIPIGRATNPPEANHSVDSGGNPLKAAHVQLTSRRRRPDGDTDPVATNNPRPPLSKGSTVTENPVDNDQGSWVIPPNLENGVRISPKRGME</sequence>
<feature type="compositionally biased region" description="Polar residues" evidence="2">
    <location>
        <begin position="488"/>
        <end position="502"/>
    </location>
</feature>
<dbReference type="Gramene" id="KRH75083">
    <property type="protein sequence ID" value="KRH75083"/>
    <property type="gene ID" value="GLYMA_01G061600"/>
</dbReference>
<proteinExistence type="predicted"/>
<dbReference type="Proteomes" id="UP000008827">
    <property type="component" value="Chromosome 1"/>
</dbReference>
<gene>
    <name evidence="4" type="ORF">GLYMA_01G061600</name>
</gene>
<dbReference type="SMR" id="K7K256"/>
<dbReference type="CDD" id="cd00590">
    <property type="entry name" value="RRM_SF"/>
    <property type="match status" value="1"/>
</dbReference>
<feature type="compositionally biased region" description="Basic and acidic residues" evidence="2">
    <location>
        <begin position="1"/>
        <end position="11"/>
    </location>
</feature>
<evidence type="ECO:0000313" key="6">
    <source>
        <dbReference type="Proteomes" id="UP000008827"/>
    </source>
</evidence>
<keyword evidence="1" id="KW-0694">RNA-binding</keyword>